<feature type="domain" description="HTH iclR-type" evidence="5">
    <location>
        <begin position="22"/>
        <end position="84"/>
    </location>
</feature>
<dbReference type="InterPro" id="IPR014757">
    <property type="entry name" value="Tscrpt_reg_IclR_C"/>
</dbReference>
<protein>
    <submittedName>
        <fullName evidence="7">IclR family transcriptional regulator</fullName>
    </submittedName>
</protein>
<dbReference type="InterPro" id="IPR036388">
    <property type="entry name" value="WH-like_DNA-bd_sf"/>
</dbReference>
<dbReference type="PROSITE" id="PS51077">
    <property type="entry name" value="HTH_ICLR"/>
    <property type="match status" value="1"/>
</dbReference>
<name>A0ABV7L828_9PROT</name>
<evidence type="ECO:0000256" key="3">
    <source>
        <dbReference type="ARBA" id="ARBA00023163"/>
    </source>
</evidence>
<sequence>MSIAGAAADHDGEEARPRTRGIQSVDQAMTLLRALAAAPGPLSLTALSAAAGMPPSKAHRYLASLVAGGLAVQRRRSGQYDLGPLAMELGLAALSRLQLVNRAADLMPPLVEATGATALLAVWSNAGPVIVRWERAARYAVTTLGLGSVLPLTRSATGHVFLAWLPERLTAEVLALEKGTLEDTAPDRAELLAMIDRVRRDGMAQVDGRLIPGLYAASVPVLNWQDEAEAAITLIGPLPELTAPGSPAVAALRAAGREASVRKG</sequence>
<keyword evidence="1" id="KW-0805">Transcription regulation</keyword>
<dbReference type="Gene3D" id="1.10.10.10">
    <property type="entry name" value="Winged helix-like DNA-binding domain superfamily/Winged helix DNA-binding domain"/>
    <property type="match status" value="1"/>
</dbReference>
<proteinExistence type="predicted"/>
<evidence type="ECO:0000256" key="2">
    <source>
        <dbReference type="ARBA" id="ARBA00023125"/>
    </source>
</evidence>
<keyword evidence="2" id="KW-0238">DNA-binding</keyword>
<evidence type="ECO:0000256" key="4">
    <source>
        <dbReference type="SAM" id="MobiDB-lite"/>
    </source>
</evidence>
<keyword evidence="3" id="KW-0804">Transcription</keyword>
<dbReference type="Pfam" id="PF09339">
    <property type="entry name" value="HTH_IclR"/>
    <property type="match status" value="1"/>
</dbReference>
<feature type="region of interest" description="Disordered" evidence="4">
    <location>
        <begin position="1"/>
        <end position="20"/>
    </location>
</feature>
<dbReference type="Proteomes" id="UP001595528">
    <property type="component" value="Unassembled WGS sequence"/>
</dbReference>
<dbReference type="SUPFAM" id="SSF55781">
    <property type="entry name" value="GAF domain-like"/>
    <property type="match status" value="1"/>
</dbReference>
<dbReference type="InterPro" id="IPR036390">
    <property type="entry name" value="WH_DNA-bd_sf"/>
</dbReference>
<feature type="domain" description="IclR-ED" evidence="6">
    <location>
        <begin position="85"/>
        <end position="264"/>
    </location>
</feature>
<dbReference type="Gene3D" id="3.30.450.40">
    <property type="match status" value="1"/>
</dbReference>
<keyword evidence="8" id="KW-1185">Reference proteome</keyword>
<evidence type="ECO:0000313" key="7">
    <source>
        <dbReference type="EMBL" id="MFC3230753.1"/>
    </source>
</evidence>
<gene>
    <name evidence="7" type="ORF">ACFOGJ_26130</name>
</gene>
<evidence type="ECO:0000259" key="6">
    <source>
        <dbReference type="PROSITE" id="PS51078"/>
    </source>
</evidence>
<dbReference type="PANTHER" id="PTHR30136:SF8">
    <property type="entry name" value="TRANSCRIPTIONAL REGULATORY PROTEIN"/>
    <property type="match status" value="1"/>
</dbReference>
<dbReference type="PROSITE" id="PS51078">
    <property type="entry name" value="ICLR_ED"/>
    <property type="match status" value="1"/>
</dbReference>
<dbReference type="SMART" id="SM00346">
    <property type="entry name" value="HTH_ICLR"/>
    <property type="match status" value="1"/>
</dbReference>
<evidence type="ECO:0000313" key="8">
    <source>
        <dbReference type="Proteomes" id="UP001595528"/>
    </source>
</evidence>
<accession>A0ABV7L828</accession>
<reference evidence="8" key="1">
    <citation type="journal article" date="2019" name="Int. J. Syst. Evol. Microbiol.">
        <title>The Global Catalogue of Microorganisms (GCM) 10K type strain sequencing project: providing services to taxonomists for standard genome sequencing and annotation.</title>
        <authorList>
            <consortium name="The Broad Institute Genomics Platform"/>
            <consortium name="The Broad Institute Genome Sequencing Center for Infectious Disease"/>
            <person name="Wu L."/>
            <person name="Ma J."/>
        </authorList>
    </citation>
    <scope>NUCLEOTIDE SEQUENCE [LARGE SCALE GENOMIC DNA]</scope>
    <source>
        <strain evidence="8">KCTC 42964</strain>
    </source>
</reference>
<feature type="compositionally biased region" description="Basic and acidic residues" evidence="4">
    <location>
        <begin position="8"/>
        <end position="17"/>
    </location>
</feature>
<organism evidence="7 8">
    <name type="scientific">Marinibaculum pumilum</name>
    <dbReference type="NCBI Taxonomy" id="1766165"/>
    <lineage>
        <taxon>Bacteria</taxon>
        <taxon>Pseudomonadati</taxon>
        <taxon>Pseudomonadota</taxon>
        <taxon>Alphaproteobacteria</taxon>
        <taxon>Rhodospirillales</taxon>
        <taxon>Rhodospirillaceae</taxon>
        <taxon>Marinibaculum</taxon>
    </lineage>
</organism>
<dbReference type="InterPro" id="IPR029016">
    <property type="entry name" value="GAF-like_dom_sf"/>
</dbReference>
<evidence type="ECO:0000259" key="5">
    <source>
        <dbReference type="PROSITE" id="PS51077"/>
    </source>
</evidence>
<dbReference type="EMBL" id="JBHRTR010000048">
    <property type="protein sequence ID" value="MFC3230753.1"/>
    <property type="molecule type" value="Genomic_DNA"/>
</dbReference>
<comment type="caution">
    <text evidence="7">The sequence shown here is derived from an EMBL/GenBank/DDBJ whole genome shotgun (WGS) entry which is preliminary data.</text>
</comment>
<dbReference type="InterPro" id="IPR005471">
    <property type="entry name" value="Tscrpt_reg_IclR_N"/>
</dbReference>
<dbReference type="Pfam" id="PF01614">
    <property type="entry name" value="IclR_C"/>
    <property type="match status" value="1"/>
</dbReference>
<dbReference type="PANTHER" id="PTHR30136">
    <property type="entry name" value="HELIX-TURN-HELIX TRANSCRIPTIONAL REGULATOR, ICLR FAMILY"/>
    <property type="match status" value="1"/>
</dbReference>
<dbReference type="InterPro" id="IPR050707">
    <property type="entry name" value="HTH_MetabolicPath_Reg"/>
</dbReference>
<dbReference type="SUPFAM" id="SSF46785">
    <property type="entry name" value="Winged helix' DNA-binding domain"/>
    <property type="match status" value="1"/>
</dbReference>
<dbReference type="RefSeq" id="WP_379906197.1">
    <property type="nucleotide sequence ID" value="NZ_JBHRTR010000048.1"/>
</dbReference>
<evidence type="ECO:0000256" key="1">
    <source>
        <dbReference type="ARBA" id="ARBA00023015"/>
    </source>
</evidence>